<dbReference type="Proteomes" id="UP000198729">
    <property type="component" value="Unassembled WGS sequence"/>
</dbReference>
<dbReference type="AlphaFoldDB" id="A0A1G5SFS1"/>
<feature type="transmembrane region" description="Helical" evidence="2">
    <location>
        <begin position="47"/>
        <end position="69"/>
    </location>
</feature>
<dbReference type="InterPro" id="IPR022606">
    <property type="entry name" value="DUF2914"/>
</dbReference>
<keyword evidence="2" id="KW-0812">Transmembrane</keyword>
<reference evidence="4 5" key="1">
    <citation type="submission" date="2016-10" db="EMBL/GenBank/DDBJ databases">
        <authorList>
            <person name="de Groot N.N."/>
        </authorList>
    </citation>
    <scope>NUCLEOTIDE SEQUENCE [LARGE SCALE GENOMIC DNA]</scope>
    <source>
        <strain evidence="4">1</strain>
    </source>
</reference>
<feature type="compositionally biased region" description="Polar residues" evidence="1">
    <location>
        <begin position="13"/>
        <end position="22"/>
    </location>
</feature>
<accession>A0A1G5SFS1</accession>
<organism evidence="4 5">
    <name type="scientific">Nitrosomonas mobilis</name>
    <dbReference type="NCBI Taxonomy" id="51642"/>
    <lineage>
        <taxon>Bacteria</taxon>
        <taxon>Pseudomonadati</taxon>
        <taxon>Pseudomonadota</taxon>
        <taxon>Betaproteobacteria</taxon>
        <taxon>Nitrosomonadales</taxon>
        <taxon>Nitrosomonadaceae</taxon>
        <taxon>Nitrosomonas</taxon>
    </lineage>
</organism>
<feature type="region of interest" description="Disordered" evidence="1">
    <location>
        <begin position="11"/>
        <end position="36"/>
    </location>
</feature>
<feature type="compositionally biased region" description="Basic and acidic residues" evidence="1">
    <location>
        <begin position="26"/>
        <end position="36"/>
    </location>
</feature>
<dbReference type="RefSeq" id="WP_176753921.1">
    <property type="nucleotide sequence ID" value="NZ_FMWO01000056.1"/>
</dbReference>
<feature type="domain" description="DUF2914" evidence="3">
    <location>
        <begin position="226"/>
        <end position="286"/>
    </location>
</feature>
<dbReference type="EMBL" id="FMWO01000056">
    <property type="protein sequence ID" value="SCZ86046.1"/>
    <property type="molecule type" value="Genomic_DNA"/>
</dbReference>
<evidence type="ECO:0000313" key="4">
    <source>
        <dbReference type="EMBL" id="SCZ86046.1"/>
    </source>
</evidence>
<dbReference type="STRING" id="51642.NSMM_480048"/>
<protein>
    <recommendedName>
        <fullName evidence="3">DUF2914 domain-containing protein</fullName>
    </recommendedName>
</protein>
<gene>
    <name evidence="4" type="ORF">NSMM_480048</name>
</gene>
<proteinExistence type="predicted"/>
<keyword evidence="2" id="KW-0472">Membrane</keyword>
<keyword evidence="5" id="KW-1185">Reference proteome</keyword>
<name>A0A1G5SFS1_9PROT</name>
<dbReference type="Pfam" id="PF11141">
    <property type="entry name" value="DUF2914"/>
    <property type="match status" value="1"/>
</dbReference>
<keyword evidence="2" id="KW-1133">Transmembrane helix</keyword>
<evidence type="ECO:0000259" key="3">
    <source>
        <dbReference type="Pfam" id="PF11141"/>
    </source>
</evidence>
<sequence>MNNTQIKIRIQLDPSTQRTASDPSDPESKADSGLSVDHEQVYDRRKLFFAVSILLLILTGLIWLVSTMWGDDEIEPPLSSPELLSLSEVPTLAQIEQDTMLPESATTLQEAAPTHVIDATTDTEVAEIAPPAQKATPITLETGIAPTPIPQPIPAAKSASSPNNTEIPETSSTSSSQPVTTPVFRAQLTSAISQREPVDDIKQISLAGRPSRAIFLFLHLHDLTGETIRVNWFFQGRSVAQVLLPVGNNDWRTYSSKMLNARRLGNWHVTAQDSSDSLLAEFLFEVTP</sequence>
<evidence type="ECO:0000256" key="1">
    <source>
        <dbReference type="SAM" id="MobiDB-lite"/>
    </source>
</evidence>
<feature type="compositionally biased region" description="Low complexity" evidence="1">
    <location>
        <begin position="165"/>
        <end position="179"/>
    </location>
</feature>
<feature type="region of interest" description="Disordered" evidence="1">
    <location>
        <begin position="152"/>
        <end position="179"/>
    </location>
</feature>
<evidence type="ECO:0000256" key="2">
    <source>
        <dbReference type="SAM" id="Phobius"/>
    </source>
</evidence>
<evidence type="ECO:0000313" key="5">
    <source>
        <dbReference type="Proteomes" id="UP000198729"/>
    </source>
</evidence>